<dbReference type="SUPFAM" id="SSF159270">
    <property type="entry name" value="YmcC-like"/>
    <property type="match status" value="1"/>
</dbReference>
<dbReference type="InterPro" id="IPR021308">
    <property type="entry name" value="GfcB"/>
</dbReference>
<keyword evidence="1" id="KW-0449">Lipoprotein</keyword>
<keyword evidence="2" id="KW-1185">Reference proteome</keyword>
<gene>
    <name evidence="1" type="ORF">C942_03454</name>
</gene>
<dbReference type="PROSITE" id="PS51257">
    <property type="entry name" value="PROKAR_LIPOPROTEIN"/>
    <property type="match status" value="1"/>
</dbReference>
<dbReference type="OrthoDB" id="5591889at2"/>
<dbReference type="Proteomes" id="UP000011134">
    <property type="component" value="Unassembled WGS sequence"/>
</dbReference>
<reference evidence="1 2" key="1">
    <citation type="submission" date="2012-12" db="EMBL/GenBank/DDBJ databases">
        <title>Genome Assembly of Photobacterium sp. AK15.</title>
        <authorList>
            <person name="Khatri I."/>
            <person name="Vaidya B."/>
            <person name="Srinivas T.N.R."/>
            <person name="Subramanian S."/>
            <person name="Pinnaka A."/>
        </authorList>
    </citation>
    <scope>NUCLEOTIDE SEQUENCE [LARGE SCALE GENOMIC DNA]</scope>
    <source>
        <strain evidence="1 2">AK15</strain>
    </source>
</reference>
<dbReference type="AlphaFoldDB" id="L8J4M2"/>
<proteinExistence type="predicted"/>
<protein>
    <submittedName>
        <fullName evidence="1">Putative lipoprotein YmcC</fullName>
    </submittedName>
</protein>
<dbReference type="Pfam" id="PF11102">
    <property type="entry name" value="YjbF"/>
    <property type="match status" value="1"/>
</dbReference>
<name>L8J4M2_9GAMM</name>
<comment type="caution">
    <text evidence="1">The sequence shown here is derived from an EMBL/GenBank/DDBJ whole genome shotgun (WGS) entry which is preliminary data.</text>
</comment>
<organism evidence="1 2">
    <name type="scientific">Photobacterium marinum</name>
    <dbReference type="NCBI Taxonomy" id="1056511"/>
    <lineage>
        <taxon>Bacteria</taxon>
        <taxon>Pseudomonadati</taxon>
        <taxon>Pseudomonadota</taxon>
        <taxon>Gammaproteobacteria</taxon>
        <taxon>Vibrionales</taxon>
        <taxon>Vibrionaceae</taxon>
        <taxon>Photobacterium</taxon>
    </lineage>
</organism>
<dbReference type="InterPro" id="IPR023373">
    <property type="entry name" value="YmcC_sf"/>
</dbReference>
<sequence>MRLFHRAFHLFLLFLITAVISGCSQKFSDVNDTLNIALFGDTDTRLDRDDIRNLPYASIYARIGDGPQAFMVLALAETPTKLGTQTQSQLQGQPLQLKWLSSDKGMLVTEYGRLVKTLNLPQGNLLSTLSQHPDPLRLGLQLPNTPKHWQRTIDWQPGYHLGYQLKSTFSRRQDAVIMLNDRPVEVLYFTEDVTVNSLDIEYQNEFWIHPETGKVLKSKQKLAPSLPYIEITLLKPYS</sequence>
<evidence type="ECO:0000313" key="2">
    <source>
        <dbReference type="Proteomes" id="UP000011134"/>
    </source>
</evidence>
<dbReference type="PATRIC" id="fig|1056511.3.peg.4378"/>
<evidence type="ECO:0000313" key="1">
    <source>
        <dbReference type="EMBL" id="ELR63785.1"/>
    </source>
</evidence>
<dbReference type="EMBL" id="AMZO01000036">
    <property type="protein sequence ID" value="ELR63785.1"/>
    <property type="molecule type" value="Genomic_DNA"/>
</dbReference>
<dbReference type="Gene3D" id="2.40.360.10">
    <property type="entry name" value="YmcC-like"/>
    <property type="match status" value="1"/>
</dbReference>
<accession>L8J4M2</accession>
<dbReference type="RefSeq" id="WP_007470199.1">
    <property type="nucleotide sequence ID" value="NZ_AMZO01000036.1"/>
</dbReference>